<comment type="caution">
    <text evidence="4">The sequence shown here is derived from an EMBL/GenBank/DDBJ whole genome shotgun (WGS) entry which is preliminary data.</text>
</comment>
<dbReference type="PANTHER" id="PTHR48105">
    <property type="entry name" value="THIOREDOXIN REDUCTASE 1-RELATED-RELATED"/>
    <property type="match status" value="1"/>
</dbReference>
<dbReference type="AlphaFoldDB" id="A0A8T4L3M2"/>
<dbReference type="EMBL" id="JAGVWC010000011">
    <property type="protein sequence ID" value="MBS3061928.1"/>
    <property type="molecule type" value="Genomic_DNA"/>
</dbReference>
<dbReference type="InterPro" id="IPR023753">
    <property type="entry name" value="FAD/NAD-binding_dom"/>
</dbReference>
<dbReference type="Pfam" id="PF07992">
    <property type="entry name" value="Pyr_redox_2"/>
    <property type="match status" value="1"/>
</dbReference>
<reference evidence="4" key="1">
    <citation type="submission" date="2021-03" db="EMBL/GenBank/DDBJ databases">
        <authorList>
            <person name="Jaffe A."/>
        </authorList>
    </citation>
    <scope>NUCLEOTIDE SEQUENCE</scope>
    <source>
        <strain evidence="4">RIFCSPLOWO2_01_FULL_AR10_48_17</strain>
    </source>
</reference>
<evidence type="ECO:0000256" key="1">
    <source>
        <dbReference type="ARBA" id="ARBA00022630"/>
    </source>
</evidence>
<dbReference type="GO" id="GO:0016491">
    <property type="term" value="F:oxidoreductase activity"/>
    <property type="evidence" value="ECO:0007669"/>
    <property type="project" value="UniProtKB-KW"/>
</dbReference>
<dbReference type="Proteomes" id="UP000675968">
    <property type="component" value="Unassembled WGS sequence"/>
</dbReference>
<accession>A0A8T4L3M2</accession>
<organism evidence="4 5">
    <name type="scientific">Candidatus Iainarchaeum sp</name>
    <dbReference type="NCBI Taxonomy" id="3101447"/>
    <lineage>
        <taxon>Archaea</taxon>
        <taxon>Candidatus Iainarchaeota</taxon>
        <taxon>Candidatus Iainarchaeia</taxon>
        <taxon>Candidatus Iainarchaeales</taxon>
        <taxon>Candidatus Iainarchaeaceae</taxon>
        <taxon>Candidatus Iainarchaeum</taxon>
    </lineage>
</organism>
<dbReference type="PRINTS" id="PR00469">
    <property type="entry name" value="PNDRDTASEII"/>
</dbReference>
<dbReference type="PRINTS" id="PR00368">
    <property type="entry name" value="FADPNR"/>
</dbReference>
<dbReference type="SUPFAM" id="SSF51905">
    <property type="entry name" value="FAD/NAD(P)-binding domain"/>
    <property type="match status" value="1"/>
</dbReference>
<protein>
    <submittedName>
        <fullName evidence="4">FAD-dependent oxidoreductase</fullName>
    </submittedName>
</protein>
<feature type="domain" description="FAD/NAD(P)-binding" evidence="3">
    <location>
        <begin position="18"/>
        <end position="303"/>
    </location>
</feature>
<name>A0A8T4L3M2_9ARCH</name>
<reference evidence="4" key="2">
    <citation type="submission" date="2021-05" db="EMBL/GenBank/DDBJ databases">
        <title>Protein family content uncovers lineage relationships and bacterial pathway maintenance mechanisms in DPANN archaea.</title>
        <authorList>
            <person name="Castelle C.J."/>
            <person name="Meheust R."/>
            <person name="Jaffe A.L."/>
            <person name="Seitz K."/>
            <person name="Gong X."/>
            <person name="Baker B.J."/>
            <person name="Banfield J.F."/>
        </authorList>
    </citation>
    <scope>NUCLEOTIDE SEQUENCE</scope>
    <source>
        <strain evidence="4">RIFCSPLOWO2_01_FULL_AR10_48_17</strain>
    </source>
</reference>
<evidence type="ECO:0000313" key="5">
    <source>
        <dbReference type="Proteomes" id="UP000675968"/>
    </source>
</evidence>
<keyword evidence="1" id="KW-0285">Flavoprotein</keyword>
<proteinExistence type="predicted"/>
<evidence type="ECO:0000313" key="4">
    <source>
        <dbReference type="EMBL" id="MBS3061928.1"/>
    </source>
</evidence>
<dbReference type="InterPro" id="IPR050097">
    <property type="entry name" value="Ferredoxin-NADP_redctase_2"/>
</dbReference>
<sequence length="318" mass="34978">MQLSATVPRTIEKEPIWDLVIVGYGVTGLAAAMYAGRLEMKTLLVGENPGGVITWTDIVENYPGFIKLTGQELVDKLKVHAQQYNVPMEYDRIETIEKNNNGSFRLVGVDKTYHAKAVLIATGTKVKKLEVPGLEKFDMRGVQYCALCDGALFKGRNIAVIGGSDSAAKEAIVLSRFARQVYMIYRGDAIRAEPSNRDRIKLIPNIEIITNTNVTEFLGTKFLEKIKIDRPYNGKTELPLDAVFVAIGHIPLSEIVKELGVKTNNHGEIIIDRESKTNVAGIFAAGDVVDTKFKQAIVGVGEAVVAVYSAFQFVSEKK</sequence>
<dbReference type="InterPro" id="IPR036188">
    <property type="entry name" value="FAD/NAD-bd_sf"/>
</dbReference>
<evidence type="ECO:0000256" key="2">
    <source>
        <dbReference type="ARBA" id="ARBA00023002"/>
    </source>
</evidence>
<keyword evidence="2" id="KW-0560">Oxidoreductase</keyword>
<gene>
    <name evidence="4" type="ORF">J4215_05085</name>
</gene>
<dbReference type="Gene3D" id="3.50.50.60">
    <property type="entry name" value="FAD/NAD(P)-binding domain"/>
    <property type="match status" value="2"/>
</dbReference>
<evidence type="ECO:0000259" key="3">
    <source>
        <dbReference type="Pfam" id="PF07992"/>
    </source>
</evidence>